<dbReference type="Proteomes" id="UP000079169">
    <property type="component" value="Unplaced"/>
</dbReference>
<feature type="region of interest" description="Disordered" evidence="1">
    <location>
        <begin position="311"/>
        <end position="346"/>
    </location>
</feature>
<keyword evidence="2" id="KW-1185">Reference proteome</keyword>
<protein>
    <submittedName>
        <fullName evidence="3">Uncharacterized protein LOC103517027</fullName>
    </submittedName>
</protein>
<proteinExistence type="predicted"/>
<organism evidence="2 3">
    <name type="scientific">Diaphorina citri</name>
    <name type="common">Asian citrus psyllid</name>
    <dbReference type="NCBI Taxonomy" id="121845"/>
    <lineage>
        <taxon>Eukaryota</taxon>
        <taxon>Metazoa</taxon>
        <taxon>Ecdysozoa</taxon>
        <taxon>Arthropoda</taxon>
        <taxon>Hexapoda</taxon>
        <taxon>Insecta</taxon>
        <taxon>Pterygota</taxon>
        <taxon>Neoptera</taxon>
        <taxon>Paraneoptera</taxon>
        <taxon>Hemiptera</taxon>
        <taxon>Sternorrhyncha</taxon>
        <taxon>Psylloidea</taxon>
        <taxon>Psyllidae</taxon>
        <taxon>Diaphorininae</taxon>
        <taxon>Diaphorina</taxon>
    </lineage>
</organism>
<dbReference type="PaxDb" id="121845-A0A1S4EKZ0"/>
<dbReference type="RefSeq" id="XP_017302787.2">
    <property type="nucleotide sequence ID" value="XM_017447298.2"/>
</dbReference>
<dbReference type="AlphaFoldDB" id="A0A1S4EKZ0"/>
<sequence length="593" mass="65848">MVDSSNAQDLTPISHPEASDTAVTGYNRDDRMSRPDRNFIITHEGILNYQPVSRSIHNLDQIYNPTFSRSEVIPVQNDGGHGLSGRALQDNALIQVQSGRDVHGAYTSRDAVSVPLHVGFQVEDPPAGTYRMNPKGKVLNLDDSNGAAADNRYVRKMVARQPSVVARQQNKGKVAQAQSDLSLAESAHEPFAVFGQKVNTPDHSRPTQLRSIHHQPSAHQMEMDQHNSASNAYYRAIPPNQKFLNPYFTGINDLDLAASDPRETFDVFQASGRSGFNGANSGFSGATNGFSGGQKHKDLSLAASEPRETFDAFQHGSGGSNGFKGTTSGFNSGFSGGQKHKDLSPDETKVYDVNGGGAKSYVDYMTAADLESKKYLSGRYRDIEDAGSGHYEGQVPIHFGFQVEHPRLQYPAKSSFADKYHQDHHIPTVPNHHIADKYHQDHHIPTVPKTIKIPKVPIKTPPAKYNPSVEDVDDDIESDFKHIKIKKYSTNNDELPIPSTYNARYSDEIPNQSRHNFKYVGNQDDHAALELSRSATNDRQIHVPSTQHFVKLPKNQQNYQQLGQSQQASQKYYQYVKPQNLLKKAGTLPVVYY</sequence>
<evidence type="ECO:0000256" key="1">
    <source>
        <dbReference type="SAM" id="MobiDB-lite"/>
    </source>
</evidence>
<gene>
    <name evidence="3" type="primary">LOC103517027</name>
</gene>
<feature type="compositionally biased region" description="Polar residues" evidence="1">
    <location>
        <begin position="1"/>
        <end position="11"/>
    </location>
</feature>
<dbReference type="GeneID" id="103517027"/>
<feature type="region of interest" description="Disordered" evidence="1">
    <location>
        <begin position="1"/>
        <end position="33"/>
    </location>
</feature>
<reference evidence="3" key="1">
    <citation type="submission" date="2025-08" db="UniProtKB">
        <authorList>
            <consortium name="RefSeq"/>
        </authorList>
    </citation>
    <scope>IDENTIFICATION</scope>
</reference>
<evidence type="ECO:0000313" key="3">
    <source>
        <dbReference type="RefSeq" id="XP_017302787.2"/>
    </source>
</evidence>
<feature type="compositionally biased region" description="Low complexity" evidence="1">
    <location>
        <begin position="323"/>
        <end position="333"/>
    </location>
</feature>
<evidence type="ECO:0000313" key="2">
    <source>
        <dbReference type="Proteomes" id="UP000079169"/>
    </source>
</evidence>
<accession>A0A1S4EKZ0</accession>
<dbReference type="KEGG" id="dci:103517027"/>
<name>A0A1S4EKZ0_DIACI</name>